<evidence type="ECO:0000313" key="2">
    <source>
        <dbReference type="EMBL" id="KAG7452281.1"/>
    </source>
</evidence>
<dbReference type="RefSeq" id="XP_043045781.1">
    <property type="nucleotide sequence ID" value="XM_043180394.1"/>
</dbReference>
<dbReference type="EMBL" id="MU250524">
    <property type="protein sequence ID" value="KAG7452281.1"/>
    <property type="molecule type" value="Genomic_DNA"/>
</dbReference>
<feature type="domain" description="F-box" evidence="1">
    <location>
        <begin position="1"/>
        <end position="45"/>
    </location>
</feature>
<dbReference type="InterPro" id="IPR001810">
    <property type="entry name" value="F-box_dom"/>
</dbReference>
<evidence type="ECO:0000313" key="3">
    <source>
        <dbReference type="Proteomes" id="UP000812287"/>
    </source>
</evidence>
<dbReference type="PROSITE" id="PS50181">
    <property type="entry name" value="FBOX"/>
    <property type="match status" value="1"/>
</dbReference>
<dbReference type="OrthoDB" id="3219396at2759"/>
<gene>
    <name evidence="2" type="ORF">BT62DRAFT_295545</name>
</gene>
<sequence>MCVDDIPPEILLHILSYLDLPDLASVAQVSPQFALLTSDTVLHTHRLRVVAPSRVKHALFGQSPEGIALRPSFPDLIHRGVMRGLHIERRWRMGSYVYTLGSIIQYESSLRLSRRHVGRVVSKHLLRRSSAPDNAPLKGLYQSNVLPDVESSSLTVSRTLLPIMHKLKWSFQKDKLAKMARKGSVCAGGFTDFSQWLENRGKGIVPDSERVRLAICPNVRKIVSIYEHLAR</sequence>
<dbReference type="AlphaFoldDB" id="A0A9P7W2R5"/>
<dbReference type="GeneID" id="66102690"/>
<proteinExistence type="predicted"/>
<dbReference type="InterPro" id="IPR036047">
    <property type="entry name" value="F-box-like_dom_sf"/>
</dbReference>
<dbReference type="SUPFAM" id="SSF81383">
    <property type="entry name" value="F-box domain"/>
    <property type="match status" value="1"/>
</dbReference>
<reference evidence="2" key="1">
    <citation type="submission" date="2020-11" db="EMBL/GenBank/DDBJ databases">
        <title>Adaptations for nitrogen fixation in a non-lichenized fungal sporocarp promotes dispersal by wood-feeding termites.</title>
        <authorList>
            <consortium name="DOE Joint Genome Institute"/>
            <person name="Koch R.A."/>
            <person name="Yoon G."/>
            <person name="Arayal U."/>
            <person name="Lail K."/>
            <person name="Amirebrahimi M."/>
            <person name="Labutti K."/>
            <person name="Lipzen A."/>
            <person name="Riley R."/>
            <person name="Barry K."/>
            <person name="Henrissat B."/>
            <person name="Grigoriev I.V."/>
            <person name="Herr J.R."/>
            <person name="Aime M.C."/>
        </authorList>
    </citation>
    <scope>NUCLEOTIDE SEQUENCE</scope>
    <source>
        <strain evidence="2">MCA 3950</strain>
    </source>
</reference>
<accession>A0A9P7W2R5</accession>
<dbReference type="Gene3D" id="1.20.1280.50">
    <property type="match status" value="1"/>
</dbReference>
<dbReference type="Proteomes" id="UP000812287">
    <property type="component" value="Unassembled WGS sequence"/>
</dbReference>
<keyword evidence="3" id="KW-1185">Reference proteome</keyword>
<comment type="caution">
    <text evidence="2">The sequence shown here is derived from an EMBL/GenBank/DDBJ whole genome shotgun (WGS) entry which is preliminary data.</text>
</comment>
<protein>
    <recommendedName>
        <fullName evidence="1">F-box domain-containing protein</fullName>
    </recommendedName>
</protein>
<organism evidence="2 3">
    <name type="scientific">Guyanagaster necrorhizus</name>
    <dbReference type="NCBI Taxonomy" id="856835"/>
    <lineage>
        <taxon>Eukaryota</taxon>
        <taxon>Fungi</taxon>
        <taxon>Dikarya</taxon>
        <taxon>Basidiomycota</taxon>
        <taxon>Agaricomycotina</taxon>
        <taxon>Agaricomycetes</taxon>
        <taxon>Agaricomycetidae</taxon>
        <taxon>Agaricales</taxon>
        <taxon>Marasmiineae</taxon>
        <taxon>Physalacriaceae</taxon>
        <taxon>Guyanagaster</taxon>
    </lineage>
</organism>
<evidence type="ECO:0000259" key="1">
    <source>
        <dbReference type="PROSITE" id="PS50181"/>
    </source>
</evidence>
<dbReference type="SMART" id="SM00256">
    <property type="entry name" value="FBOX"/>
    <property type="match status" value="1"/>
</dbReference>
<name>A0A9P7W2R5_9AGAR</name>
<dbReference type="Pfam" id="PF12937">
    <property type="entry name" value="F-box-like"/>
    <property type="match status" value="1"/>
</dbReference>